<dbReference type="PANTHER" id="PTHR41774:SF1">
    <property type="entry name" value="NGG1P INTERACTING FACTOR NIF3"/>
    <property type="match status" value="1"/>
</dbReference>
<dbReference type="SUPFAM" id="SSF102705">
    <property type="entry name" value="NIF3 (NGG1p interacting factor 3)-like"/>
    <property type="match status" value="1"/>
</dbReference>
<dbReference type="InterPro" id="IPR036069">
    <property type="entry name" value="DUF34/NIF3_sf"/>
</dbReference>
<dbReference type="InterPro" id="IPR015867">
    <property type="entry name" value="N-reg_PII/ATP_PRibTrfase_C"/>
</dbReference>
<organism evidence="1 2">
    <name type="scientific">Candidatus Woykebacteria bacterium GWB1_45_5</name>
    <dbReference type="NCBI Taxonomy" id="1802592"/>
    <lineage>
        <taxon>Bacteria</taxon>
        <taxon>Candidatus Woykeibacteriota</taxon>
    </lineage>
</organism>
<comment type="caution">
    <text evidence="1">The sequence shown here is derived from an EMBL/GenBank/DDBJ whole genome shotgun (WGS) entry which is preliminary data.</text>
</comment>
<evidence type="ECO:0000313" key="1">
    <source>
        <dbReference type="EMBL" id="OGY22303.1"/>
    </source>
</evidence>
<proteinExistence type="predicted"/>
<dbReference type="PANTHER" id="PTHR41774">
    <property type="match status" value="1"/>
</dbReference>
<reference evidence="1 2" key="1">
    <citation type="journal article" date="2016" name="Nat. Commun.">
        <title>Thousands of microbial genomes shed light on interconnected biogeochemical processes in an aquifer system.</title>
        <authorList>
            <person name="Anantharaman K."/>
            <person name="Brown C.T."/>
            <person name="Hug L.A."/>
            <person name="Sharon I."/>
            <person name="Castelle C.J."/>
            <person name="Probst A.J."/>
            <person name="Thomas B.C."/>
            <person name="Singh A."/>
            <person name="Wilkins M.J."/>
            <person name="Karaoz U."/>
            <person name="Brodie E.L."/>
            <person name="Williams K.H."/>
            <person name="Hubbard S.S."/>
            <person name="Banfield J.F."/>
        </authorList>
    </citation>
    <scope>NUCLEOTIDE SEQUENCE [LARGE SCALE GENOMIC DNA]</scope>
</reference>
<dbReference type="EMBL" id="MHCO01000052">
    <property type="protein sequence ID" value="OGY22303.1"/>
    <property type="molecule type" value="Genomic_DNA"/>
</dbReference>
<name>A0A1G1W3U5_9BACT</name>
<sequence>MNEEVVKLVVFVPENHADAIREVLGKTGAGKVGDYEYCTFSTKGIGRFLPLETAHPAIGEVGKLETVPEERIETVCYKKDLDKIITAVKKAHPYEEVALDVYPLVLNPHKTTYK</sequence>
<protein>
    <recommendedName>
        <fullName evidence="3">NGG1p interacting factor NIF3</fullName>
    </recommendedName>
</protein>
<gene>
    <name evidence="1" type="ORF">A2126_03950</name>
</gene>
<evidence type="ECO:0000313" key="2">
    <source>
        <dbReference type="Proteomes" id="UP000178493"/>
    </source>
</evidence>
<dbReference type="Proteomes" id="UP000178493">
    <property type="component" value="Unassembled WGS sequence"/>
</dbReference>
<dbReference type="Gene3D" id="3.30.70.120">
    <property type="match status" value="1"/>
</dbReference>
<dbReference type="AlphaFoldDB" id="A0A1G1W3U5"/>
<dbReference type="FunFam" id="3.30.70.120:FF:000006">
    <property type="entry name" value="GTP cyclohydrolase 1 type 2 homolog"/>
    <property type="match status" value="1"/>
</dbReference>
<evidence type="ECO:0008006" key="3">
    <source>
        <dbReference type="Google" id="ProtNLM"/>
    </source>
</evidence>
<accession>A0A1G1W3U5</accession>